<dbReference type="PANTHER" id="PTHR42976:SF1">
    <property type="entry name" value="GH18 DOMAIN-CONTAINING PROTEIN-RELATED"/>
    <property type="match status" value="1"/>
</dbReference>
<dbReference type="CDD" id="cd06543">
    <property type="entry name" value="GH18_PF-ChiA-like"/>
    <property type="match status" value="1"/>
</dbReference>
<keyword evidence="2" id="KW-0732">Signal</keyword>
<dbReference type="InterPro" id="IPR036573">
    <property type="entry name" value="CBM_sf_5/12"/>
</dbReference>
<dbReference type="Gene3D" id="2.10.10.20">
    <property type="entry name" value="Carbohydrate-binding module superfamily 5/12"/>
    <property type="match status" value="1"/>
</dbReference>
<sequence length="750" mass="81228">MRIASKLLCVAALVASYLGQVAGQTAAEWKVGTKYTAGQTISYQGTQYKVLVNHIGQADWYPGCCAALWSVVAASSGAPGEVTSAVTVPASAPWPTRVFAPYCDILLWPTLNITTVAQQTGVKYYTLAFLISDAAGNPAWGGMTPLEQGFYGEYINGIRRMGGDVIISFGGLNGEEIATTNTDVTVLQSKYEAVIQKYNVTAVDYDIEGHGLIDTPSIDRRNKAIAGFQKKYPKIRVSYTLPVLPTGLTASGVSVLQSAKRNGARIDVVNIMTMDYGGGVAPQGGTMMGSYAISAAQATYKQSTTALGSTTVKIGVTPMIGQNDVAGEIFRLVDSVQVTNWALTTPWMSTLAMWSINRDIAKTGLPLYASSQITQKDYDFAKNFVKFTSGGAITTTITTPPVTTTTKPITVPTASRTYVIGKLPVLKPSTMIRLAARGVENVQEAVQHPLEFIGGIVNGSIKSEWKDRTFAPYVDLTTSPPYDFHSVGEQYGINHYTLAFISADENGKPTWAGANSLDAVAENVAQLRNNGGDVILSFSGSTSPDGKHLQELSQHYSDEKELEGVYQSVIDKYQASWVEFVIQDEVLADRESLQRRNKVLKALKGTNKGLRVSFTIPVEADGVSREVKYLLENAKKVGLELDVLNLMTVDYPTRDTLLRSIISSTVSTHKHITSLGFTNTRIGITPWIGKNEYTGETLSLQDAFELVKWARSKSWVGEVSYWSVNRDVEGESGVVQGELGFAQALAVFDD</sequence>
<feature type="signal peptide" evidence="2">
    <location>
        <begin position="1"/>
        <end position="23"/>
    </location>
</feature>
<dbReference type="Pfam" id="PF02839">
    <property type="entry name" value="CBM_5_12"/>
    <property type="match status" value="1"/>
</dbReference>
<feature type="domain" description="Chitin-binding type-3" evidence="3">
    <location>
        <begin position="28"/>
        <end position="69"/>
    </location>
</feature>
<dbReference type="Gene3D" id="3.20.20.80">
    <property type="entry name" value="Glycosidases"/>
    <property type="match status" value="2"/>
</dbReference>
<feature type="chain" id="PRO_5042201174" description="Chitin-binding type-3 domain-containing protein" evidence="2">
    <location>
        <begin position="24"/>
        <end position="750"/>
    </location>
</feature>
<reference evidence="4" key="1">
    <citation type="submission" date="2020-05" db="EMBL/GenBank/DDBJ databases">
        <title>Phylogenomic resolution of chytrid fungi.</title>
        <authorList>
            <person name="Stajich J.E."/>
            <person name="Amses K."/>
            <person name="Simmons R."/>
            <person name="Seto K."/>
            <person name="Myers J."/>
            <person name="Bonds A."/>
            <person name="Quandt C.A."/>
            <person name="Barry K."/>
            <person name="Liu P."/>
            <person name="Grigoriev I."/>
            <person name="Longcore J.E."/>
            <person name="James T.Y."/>
        </authorList>
    </citation>
    <scope>NUCLEOTIDE SEQUENCE</scope>
    <source>
        <strain evidence="4">JEL0318</strain>
    </source>
</reference>
<dbReference type="CDD" id="cd12214">
    <property type="entry name" value="ChiA1_BD"/>
    <property type="match status" value="1"/>
</dbReference>
<dbReference type="SUPFAM" id="SSF51055">
    <property type="entry name" value="Carbohydrate binding domain"/>
    <property type="match status" value="1"/>
</dbReference>
<dbReference type="GO" id="GO:0005576">
    <property type="term" value="C:extracellular region"/>
    <property type="evidence" value="ECO:0007669"/>
    <property type="project" value="InterPro"/>
</dbReference>
<dbReference type="PANTHER" id="PTHR42976">
    <property type="entry name" value="BIFUNCTIONAL CHITINASE/LYSOZYME-RELATED"/>
    <property type="match status" value="1"/>
</dbReference>
<dbReference type="SUPFAM" id="SSF51445">
    <property type="entry name" value="(Trans)glycosidases"/>
    <property type="match status" value="2"/>
</dbReference>
<evidence type="ECO:0000313" key="4">
    <source>
        <dbReference type="EMBL" id="KAJ3035635.1"/>
    </source>
</evidence>
<comment type="caution">
    <text evidence="4">The sequence shown here is derived from an EMBL/GenBank/DDBJ whole genome shotgun (WGS) entry which is preliminary data.</text>
</comment>
<dbReference type="EMBL" id="JADGJD010002025">
    <property type="protein sequence ID" value="KAJ3035635.1"/>
    <property type="molecule type" value="Genomic_DNA"/>
</dbReference>
<dbReference type="Proteomes" id="UP001212841">
    <property type="component" value="Unassembled WGS sequence"/>
</dbReference>
<dbReference type="InterPro" id="IPR017853">
    <property type="entry name" value="GH"/>
</dbReference>
<dbReference type="InterPro" id="IPR052750">
    <property type="entry name" value="GH18_Chitinase"/>
</dbReference>
<evidence type="ECO:0000313" key="5">
    <source>
        <dbReference type="Proteomes" id="UP001212841"/>
    </source>
</evidence>
<evidence type="ECO:0000256" key="1">
    <source>
        <dbReference type="ARBA" id="ARBA00022801"/>
    </source>
</evidence>
<dbReference type="GO" id="GO:0004553">
    <property type="term" value="F:hydrolase activity, hydrolyzing O-glycosyl compounds"/>
    <property type="evidence" value="ECO:0007669"/>
    <property type="project" value="InterPro"/>
</dbReference>
<keyword evidence="5" id="KW-1185">Reference proteome</keyword>
<evidence type="ECO:0000259" key="3">
    <source>
        <dbReference type="Pfam" id="PF02839"/>
    </source>
</evidence>
<dbReference type="GO" id="GO:0030246">
    <property type="term" value="F:carbohydrate binding"/>
    <property type="evidence" value="ECO:0007669"/>
    <property type="project" value="InterPro"/>
</dbReference>
<name>A0AAD5S1W0_9FUNG</name>
<organism evidence="4 5">
    <name type="scientific">Rhizophlyctis rosea</name>
    <dbReference type="NCBI Taxonomy" id="64517"/>
    <lineage>
        <taxon>Eukaryota</taxon>
        <taxon>Fungi</taxon>
        <taxon>Fungi incertae sedis</taxon>
        <taxon>Chytridiomycota</taxon>
        <taxon>Chytridiomycota incertae sedis</taxon>
        <taxon>Chytridiomycetes</taxon>
        <taxon>Rhizophlyctidales</taxon>
        <taxon>Rhizophlyctidaceae</taxon>
        <taxon>Rhizophlyctis</taxon>
    </lineage>
</organism>
<evidence type="ECO:0000256" key="2">
    <source>
        <dbReference type="SAM" id="SignalP"/>
    </source>
</evidence>
<protein>
    <recommendedName>
        <fullName evidence="3">Chitin-binding type-3 domain-containing protein</fullName>
    </recommendedName>
</protein>
<gene>
    <name evidence="4" type="ORF">HK097_004156</name>
</gene>
<dbReference type="AlphaFoldDB" id="A0AAD5S1W0"/>
<keyword evidence="1" id="KW-0378">Hydrolase</keyword>
<dbReference type="GO" id="GO:0005975">
    <property type="term" value="P:carbohydrate metabolic process"/>
    <property type="evidence" value="ECO:0007669"/>
    <property type="project" value="InterPro"/>
</dbReference>
<dbReference type="InterPro" id="IPR003610">
    <property type="entry name" value="CBM5/12"/>
</dbReference>
<accession>A0AAD5S1W0</accession>
<proteinExistence type="predicted"/>